<comment type="caution">
    <text evidence="1">The sequence shown here is derived from an EMBL/GenBank/DDBJ whole genome shotgun (WGS) entry which is preliminary data.</text>
</comment>
<dbReference type="eggNOG" id="COG1082">
    <property type="taxonomic scope" value="Bacteria"/>
</dbReference>
<evidence type="ECO:0000313" key="1">
    <source>
        <dbReference type="EMBL" id="EWC61551.1"/>
    </source>
</evidence>
<dbReference type="Gene3D" id="3.20.20.150">
    <property type="entry name" value="Divalent-metal-dependent TIM barrel enzymes"/>
    <property type="match status" value="1"/>
</dbReference>
<dbReference type="OrthoDB" id="9815124at2"/>
<dbReference type="RefSeq" id="WP_052021217.1">
    <property type="nucleotide sequence ID" value="NZ_AYXG01000106.1"/>
</dbReference>
<dbReference type="EMBL" id="AYXG01000106">
    <property type="protein sequence ID" value="EWC61551.1"/>
    <property type="molecule type" value="Genomic_DNA"/>
</dbReference>
<dbReference type="AlphaFoldDB" id="W7IYH5"/>
<protein>
    <submittedName>
        <fullName evidence="1">Xylose isomerase domain protein TIM barrel</fullName>
    </submittedName>
</protein>
<dbReference type="SUPFAM" id="SSF51658">
    <property type="entry name" value="Xylose isomerase-like"/>
    <property type="match status" value="1"/>
</dbReference>
<dbReference type="GO" id="GO:0016853">
    <property type="term" value="F:isomerase activity"/>
    <property type="evidence" value="ECO:0007669"/>
    <property type="project" value="UniProtKB-KW"/>
</dbReference>
<gene>
    <name evidence="1" type="ORF">UO65_3154</name>
</gene>
<name>W7IYH5_9PSEU</name>
<reference evidence="1 2" key="1">
    <citation type="journal article" date="2014" name="Genome Announc.">
        <title>Draft Genome Sequence of the Antitrypanosomally Active Sponge-Associated Bacterium Actinokineospora sp. Strain EG49.</title>
        <authorList>
            <person name="Harjes J."/>
            <person name="Ryu T."/>
            <person name="Abdelmohsen U.R."/>
            <person name="Moitinho-Silva L."/>
            <person name="Horn H."/>
            <person name="Ravasi T."/>
            <person name="Hentschel U."/>
        </authorList>
    </citation>
    <scope>NUCLEOTIDE SEQUENCE [LARGE SCALE GENOMIC DNA]</scope>
    <source>
        <strain evidence="1 2">EG49</strain>
    </source>
</reference>
<accession>W7IYH5</accession>
<dbReference type="Proteomes" id="UP000019277">
    <property type="component" value="Unassembled WGS sequence"/>
</dbReference>
<dbReference type="STRING" id="909613.UO65_3154"/>
<dbReference type="InterPro" id="IPR036237">
    <property type="entry name" value="Xyl_isomerase-like_sf"/>
</dbReference>
<sequence length="225" mass="23629">MTLLARLATTPEPPPAGPGWRGVDLGFPVAALPEEEFIELAAVVERRDLVTVCVDSTIGAGTITDDFGTDLEELRVLAERCPALGTRQVRVGSPTNTGLHADDWEYRVLRRLRELALRAEQADLVLLHPSTGGWPDGAEARLGHLLTEAGTPALRLLHTTGAGPLTAFVAERTAHVRVADVGSARLAAELALLAAHGYRGALTLADDDAGAGSALQALTSGRAEP</sequence>
<evidence type="ECO:0000313" key="2">
    <source>
        <dbReference type="Proteomes" id="UP000019277"/>
    </source>
</evidence>
<organism evidence="1 2">
    <name type="scientific">Actinokineospora spheciospongiae</name>
    <dbReference type="NCBI Taxonomy" id="909613"/>
    <lineage>
        <taxon>Bacteria</taxon>
        <taxon>Bacillati</taxon>
        <taxon>Actinomycetota</taxon>
        <taxon>Actinomycetes</taxon>
        <taxon>Pseudonocardiales</taxon>
        <taxon>Pseudonocardiaceae</taxon>
        <taxon>Actinokineospora</taxon>
    </lineage>
</organism>
<keyword evidence="1" id="KW-0413">Isomerase</keyword>
<proteinExistence type="predicted"/>
<keyword evidence="2" id="KW-1185">Reference proteome</keyword>